<keyword evidence="2" id="KW-1185">Reference proteome</keyword>
<organism evidence="1 2">
    <name type="scientific">Faecalibacter macacae</name>
    <dbReference type="NCBI Taxonomy" id="1859289"/>
    <lineage>
        <taxon>Bacteria</taxon>
        <taxon>Pseudomonadati</taxon>
        <taxon>Bacteroidota</taxon>
        <taxon>Flavobacteriia</taxon>
        <taxon>Flavobacteriales</taxon>
        <taxon>Weeksellaceae</taxon>
        <taxon>Faecalibacter</taxon>
    </lineage>
</organism>
<accession>A0A3L9MLK7</accession>
<dbReference type="EMBL" id="RDOJ01000004">
    <property type="protein sequence ID" value="RLZ11579.1"/>
    <property type="molecule type" value="Genomic_DNA"/>
</dbReference>
<evidence type="ECO:0000313" key="2">
    <source>
        <dbReference type="Proteomes" id="UP000275348"/>
    </source>
</evidence>
<name>A0A3L9MLK7_9FLAO</name>
<dbReference type="AlphaFoldDB" id="A0A3L9MLK7"/>
<protein>
    <recommendedName>
        <fullName evidence="3">Carboxypeptidase-like regulatory domain-containing protein</fullName>
    </recommendedName>
</protein>
<evidence type="ECO:0008006" key="3">
    <source>
        <dbReference type="Google" id="ProtNLM"/>
    </source>
</evidence>
<gene>
    <name evidence="1" type="ORF">EAH69_03935</name>
</gene>
<evidence type="ECO:0000313" key="1">
    <source>
        <dbReference type="EMBL" id="RLZ11579.1"/>
    </source>
</evidence>
<proteinExistence type="predicted"/>
<dbReference type="Proteomes" id="UP000275348">
    <property type="component" value="Unassembled WGS sequence"/>
</dbReference>
<sequence>MSANFAQTTISGSVVIDGSEDSLEGTNLIIVNKNSNKRALADKDGLFSIMVDLNDILEVKSSLTVPRKIKISESILDKKYIEIHLDIETIELAEANIRPLDPNLKKNISTTETAEYKLKKELGYDTPEFKKAMIAEHKDAAARRAIAQTGGVNLLGIGQAIFGGKDKSKPPRELTNFEVTQKVKEYYPESYFVNSLNIPENKIQDFVAVCVNKYNFRSFLKQQDYDMIVYYMELEAPVFLRLISSQS</sequence>
<reference evidence="1 2" key="1">
    <citation type="submission" date="2018-10" db="EMBL/GenBank/DDBJ databases">
        <authorList>
            <person name="Chen X."/>
        </authorList>
    </citation>
    <scope>NUCLEOTIDE SEQUENCE [LARGE SCALE GENOMIC DNA]</scope>
    <source>
        <strain evidence="1 2">YIM 102668</strain>
    </source>
</reference>
<comment type="caution">
    <text evidence="1">The sequence shown here is derived from an EMBL/GenBank/DDBJ whole genome shotgun (WGS) entry which is preliminary data.</text>
</comment>